<dbReference type="AlphaFoldDB" id="A0A0F9PYE2"/>
<evidence type="ECO:0000313" key="2">
    <source>
        <dbReference type="EMBL" id="KKN36685.1"/>
    </source>
</evidence>
<protein>
    <recommendedName>
        <fullName evidence="1">THUMP domain-containing protein</fullName>
    </recommendedName>
</protein>
<reference evidence="2" key="1">
    <citation type="journal article" date="2015" name="Nature">
        <title>Complex archaea that bridge the gap between prokaryotes and eukaryotes.</title>
        <authorList>
            <person name="Spang A."/>
            <person name="Saw J.H."/>
            <person name="Jorgensen S.L."/>
            <person name="Zaremba-Niedzwiedzka K."/>
            <person name="Martijn J."/>
            <person name="Lind A.E."/>
            <person name="van Eijk R."/>
            <person name="Schleper C."/>
            <person name="Guy L."/>
            <person name="Ettema T.J."/>
        </authorList>
    </citation>
    <scope>NUCLEOTIDE SEQUENCE</scope>
</reference>
<dbReference type="PROSITE" id="PS51165">
    <property type="entry name" value="THUMP"/>
    <property type="match status" value="1"/>
</dbReference>
<name>A0A0F9PYE2_9ZZZZ</name>
<evidence type="ECO:0000259" key="1">
    <source>
        <dbReference type="PROSITE" id="PS51165"/>
    </source>
</evidence>
<feature type="domain" description="THUMP" evidence="1">
    <location>
        <begin position="65"/>
        <end position="165"/>
    </location>
</feature>
<proteinExistence type="predicted"/>
<dbReference type="PANTHER" id="PTHR13452:SF13">
    <property type="entry name" value="OS02G0672400 PROTEIN"/>
    <property type="match status" value="1"/>
</dbReference>
<dbReference type="InterPro" id="IPR040183">
    <property type="entry name" value="THUMPD1-like"/>
</dbReference>
<comment type="caution">
    <text evidence="2">The sequence shown here is derived from an EMBL/GenBank/DDBJ whole genome shotgun (WGS) entry which is preliminary data.</text>
</comment>
<dbReference type="EMBL" id="LAZR01001950">
    <property type="protein sequence ID" value="KKN36685.1"/>
    <property type="molecule type" value="Genomic_DNA"/>
</dbReference>
<gene>
    <name evidence="2" type="ORF">LCGC14_0771190</name>
</gene>
<dbReference type="SUPFAM" id="SSF143437">
    <property type="entry name" value="THUMP domain-like"/>
    <property type="match status" value="1"/>
</dbReference>
<dbReference type="Pfam" id="PF02926">
    <property type="entry name" value="THUMP"/>
    <property type="match status" value="1"/>
</dbReference>
<dbReference type="Gene3D" id="3.30.2300.10">
    <property type="entry name" value="THUMP superfamily"/>
    <property type="match status" value="1"/>
</dbReference>
<sequence>MILIRNFNLLVSTSIYNERNASAELWFTLLMCGDAYPIILNTQYPGLINVLTNLNAKNVISQIKTILEENPRFYNFILKILPIDYTCETDTKIISSVIQQHYQEFINDGDSFKITLKRRQNENIERNNFIEIVSKHIENNVNLENPDKVIRIEVLGNICGISFLNKDEIITKKN</sequence>
<accession>A0A0F9PYE2</accession>
<dbReference type="InterPro" id="IPR004114">
    <property type="entry name" value="THUMP_dom"/>
</dbReference>
<organism evidence="2">
    <name type="scientific">marine sediment metagenome</name>
    <dbReference type="NCBI Taxonomy" id="412755"/>
    <lineage>
        <taxon>unclassified sequences</taxon>
        <taxon>metagenomes</taxon>
        <taxon>ecological metagenomes</taxon>
    </lineage>
</organism>
<dbReference type="GO" id="GO:0003723">
    <property type="term" value="F:RNA binding"/>
    <property type="evidence" value="ECO:0007669"/>
    <property type="project" value="InterPro"/>
</dbReference>
<dbReference type="GO" id="GO:0006400">
    <property type="term" value="P:tRNA modification"/>
    <property type="evidence" value="ECO:0007669"/>
    <property type="project" value="InterPro"/>
</dbReference>
<dbReference type="CDD" id="cd11717">
    <property type="entry name" value="THUMP_THUMPD1_like"/>
    <property type="match status" value="1"/>
</dbReference>
<dbReference type="SMART" id="SM00981">
    <property type="entry name" value="THUMP"/>
    <property type="match status" value="1"/>
</dbReference>
<dbReference type="PANTHER" id="PTHR13452">
    <property type="entry name" value="THUMP DOMAIN CONTAINING PROTEIN 1-RELATED"/>
    <property type="match status" value="1"/>
</dbReference>